<dbReference type="Proteomes" id="UP001470230">
    <property type="component" value="Unassembled WGS sequence"/>
</dbReference>
<gene>
    <name evidence="1" type="ORF">M9Y10_006028</name>
</gene>
<comment type="caution">
    <text evidence="1">The sequence shown here is derived from an EMBL/GenBank/DDBJ whole genome shotgun (WGS) entry which is preliminary data.</text>
</comment>
<accession>A0ABR2JE89</accession>
<name>A0ABR2JE89_9EUKA</name>
<keyword evidence="2" id="KW-1185">Reference proteome</keyword>
<protein>
    <submittedName>
        <fullName evidence="1">Uncharacterized protein</fullName>
    </submittedName>
</protein>
<sequence>MLYEFFLNFQMSIFPSQEILNGIYQGVVKTVVWRDINILHKKVNNTFYPSPFIDPSSIDPPLLILNGTINIGDNETKVKITLSRNYINKMGKLQELPTFTLIDIPKGKTIVSEFFDGYQLDISKLIPDFRENPSISNVVKIFTDKFHKSNLFREGKDVVQAIKPKLDEINNTLIEANGVSQDIALYDDLNESLQGIKTVVDQYKIDLTESIKEYGDIQKKQKLTYTPEFETVLKSYSECVKYKKTQEYFTKLVTENIISVEQFISLTQELAKTDFRERISPSLQKKVK</sequence>
<proteinExistence type="predicted"/>
<evidence type="ECO:0000313" key="2">
    <source>
        <dbReference type="Proteomes" id="UP001470230"/>
    </source>
</evidence>
<evidence type="ECO:0000313" key="1">
    <source>
        <dbReference type="EMBL" id="KAK8875853.1"/>
    </source>
</evidence>
<organism evidence="1 2">
    <name type="scientific">Tritrichomonas musculus</name>
    <dbReference type="NCBI Taxonomy" id="1915356"/>
    <lineage>
        <taxon>Eukaryota</taxon>
        <taxon>Metamonada</taxon>
        <taxon>Parabasalia</taxon>
        <taxon>Tritrichomonadida</taxon>
        <taxon>Tritrichomonadidae</taxon>
        <taxon>Tritrichomonas</taxon>
    </lineage>
</organism>
<reference evidence="1 2" key="1">
    <citation type="submission" date="2024-04" db="EMBL/GenBank/DDBJ databases">
        <title>Tritrichomonas musculus Genome.</title>
        <authorList>
            <person name="Alves-Ferreira E."/>
            <person name="Grigg M."/>
            <person name="Lorenzi H."/>
            <person name="Galac M."/>
        </authorList>
    </citation>
    <scope>NUCLEOTIDE SEQUENCE [LARGE SCALE GENOMIC DNA]</scope>
    <source>
        <strain evidence="1 2">EAF2021</strain>
    </source>
</reference>
<dbReference type="EMBL" id="JAPFFF010000012">
    <property type="protein sequence ID" value="KAK8875853.1"/>
    <property type="molecule type" value="Genomic_DNA"/>
</dbReference>